<dbReference type="PROSITE" id="PS00022">
    <property type="entry name" value="EGF_1"/>
    <property type="match status" value="1"/>
</dbReference>
<dbReference type="OrthoDB" id="6436380at2759"/>
<dbReference type="PROSITE" id="PS01186">
    <property type="entry name" value="EGF_2"/>
    <property type="match status" value="1"/>
</dbReference>
<evidence type="ECO:0000259" key="1">
    <source>
        <dbReference type="PROSITE" id="PS00022"/>
    </source>
</evidence>
<dbReference type="EMBL" id="BMAW01100800">
    <property type="protein sequence ID" value="GFS96836.1"/>
    <property type="molecule type" value="Genomic_DNA"/>
</dbReference>
<dbReference type="Gene3D" id="2.10.25.10">
    <property type="entry name" value="Laminin"/>
    <property type="match status" value="1"/>
</dbReference>
<gene>
    <name evidence="3" type="primary">NCL1_43425</name>
    <name evidence="4" type="ORF">NPIL_225211</name>
    <name evidence="3" type="ORF">NPIL_333471</name>
</gene>
<evidence type="ECO:0000313" key="5">
    <source>
        <dbReference type="Proteomes" id="UP000887013"/>
    </source>
</evidence>
<comment type="caution">
    <text evidence="3">The sequence shown here is derived from an EMBL/GenBank/DDBJ whole genome shotgun (WGS) entry which is preliminary data.</text>
</comment>
<evidence type="ECO:0000259" key="2">
    <source>
        <dbReference type="PROSITE" id="PS01186"/>
    </source>
</evidence>
<dbReference type="Proteomes" id="UP000887013">
    <property type="component" value="Unassembled WGS sequence"/>
</dbReference>
<protein>
    <recommendedName>
        <fullName evidence="1 2">EGF-like domain-containing protein</fullName>
    </recommendedName>
</protein>
<organism evidence="3 5">
    <name type="scientific">Nephila pilipes</name>
    <name type="common">Giant wood spider</name>
    <name type="synonym">Nephila maculata</name>
    <dbReference type="NCBI Taxonomy" id="299642"/>
    <lineage>
        <taxon>Eukaryota</taxon>
        <taxon>Metazoa</taxon>
        <taxon>Ecdysozoa</taxon>
        <taxon>Arthropoda</taxon>
        <taxon>Chelicerata</taxon>
        <taxon>Arachnida</taxon>
        <taxon>Araneae</taxon>
        <taxon>Araneomorphae</taxon>
        <taxon>Entelegynae</taxon>
        <taxon>Araneoidea</taxon>
        <taxon>Nephilidae</taxon>
        <taxon>Nephila</taxon>
    </lineage>
</organism>
<dbReference type="InterPro" id="IPR000742">
    <property type="entry name" value="EGF"/>
</dbReference>
<feature type="non-terminal residue" evidence="3">
    <location>
        <position position="1"/>
    </location>
</feature>
<keyword evidence="5" id="KW-1185">Reference proteome</keyword>
<name>A0A8X6JJN3_NEPPI</name>
<accession>A0A8X6JJN3</accession>
<feature type="domain" description="EGF-like" evidence="2">
    <location>
        <begin position="75"/>
        <end position="88"/>
    </location>
</feature>
<feature type="domain" description="EGF-like" evidence="1">
    <location>
        <begin position="18"/>
        <end position="29"/>
    </location>
</feature>
<evidence type="ECO:0000313" key="4">
    <source>
        <dbReference type="EMBL" id="GFS96836.1"/>
    </source>
</evidence>
<dbReference type="AlphaFoldDB" id="A0A8X6JJN3"/>
<proteinExistence type="predicted"/>
<evidence type="ECO:0000313" key="3">
    <source>
        <dbReference type="EMBL" id="GFS36826.1"/>
    </source>
</evidence>
<dbReference type="EMBL" id="BMAW01042933">
    <property type="protein sequence ID" value="GFS36826.1"/>
    <property type="molecule type" value="Genomic_DNA"/>
</dbReference>
<reference evidence="3" key="1">
    <citation type="submission" date="2020-08" db="EMBL/GenBank/DDBJ databases">
        <title>Multicomponent nature underlies the extraordinary mechanical properties of spider dragline silk.</title>
        <authorList>
            <person name="Kono N."/>
            <person name="Nakamura H."/>
            <person name="Mori M."/>
            <person name="Yoshida Y."/>
            <person name="Ohtoshi R."/>
            <person name="Malay A.D."/>
            <person name="Moran D.A.P."/>
            <person name="Tomita M."/>
            <person name="Numata K."/>
            <person name="Arakawa K."/>
        </authorList>
    </citation>
    <scope>NUCLEOTIDE SEQUENCE</scope>
</reference>
<sequence>LCNSTHRCQNGGTCNQVCQCPKGTSGDFCEKVDWCDYDRCGFESGVECLYNKTSTEECNCGDFGECILAYDAKVCICQEGYADYLLNCKRCDCGYASINCSFKSLGGKLCECKEKYAQKTKVESYSEVDAWCAPCDCGEHGECHFDQEVKLCECKKNYKDFGGVCKGLTATHNSRA</sequence>